<evidence type="ECO:0000313" key="9">
    <source>
        <dbReference type="EMBL" id="CAH1183743.1"/>
    </source>
</evidence>
<reference evidence="9" key="1">
    <citation type="submission" date="2022-01" db="EMBL/GenBank/DDBJ databases">
        <authorList>
            <person name="King R."/>
        </authorList>
    </citation>
    <scope>NUCLEOTIDE SEQUENCE</scope>
</reference>
<keyword evidence="7" id="KW-0807">Transducer</keyword>
<dbReference type="PANTHER" id="PTHR21143:SF104">
    <property type="entry name" value="GUSTATORY RECEPTOR 8A-RELATED"/>
    <property type="match status" value="1"/>
</dbReference>
<accession>A0A9P0GXD3</accession>
<feature type="transmembrane region" description="Helical" evidence="8">
    <location>
        <begin position="85"/>
        <end position="109"/>
    </location>
</feature>
<evidence type="ECO:0000256" key="2">
    <source>
        <dbReference type="ARBA" id="ARBA00022475"/>
    </source>
</evidence>
<evidence type="ECO:0000256" key="8">
    <source>
        <dbReference type="SAM" id="Phobius"/>
    </source>
</evidence>
<organism evidence="9 10">
    <name type="scientific">Ceutorhynchus assimilis</name>
    <name type="common">cabbage seed weevil</name>
    <dbReference type="NCBI Taxonomy" id="467358"/>
    <lineage>
        <taxon>Eukaryota</taxon>
        <taxon>Metazoa</taxon>
        <taxon>Ecdysozoa</taxon>
        <taxon>Arthropoda</taxon>
        <taxon>Hexapoda</taxon>
        <taxon>Insecta</taxon>
        <taxon>Pterygota</taxon>
        <taxon>Neoptera</taxon>
        <taxon>Endopterygota</taxon>
        <taxon>Coleoptera</taxon>
        <taxon>Polyphaga</taxon>
        <taxon>Cucujiformia</taxon>
        <taxon>Curculionidae</taxon>
        <taxon>Ceutorhynchinae</taxon>
        <taxon>Ceutorhynchus</taxon>
    </lineage>
</organism>
<keyword evidence="3 8" id="KW-0812">Transmembrane</keyword>
<dbReference type="GO" id="GO:0050909">
    <property type="term" value="P:sensory perception of taste"/>
    <property type="evidence" value="ECO:0007669"/>
    <property type="project" value="InterPro"/>
</dbReference>
<evidence type="ECO:0008006" key="11">
    <source>
        <dbReference type="Google" id="ProtNLM"/>
    </source>
</evidence>
<feature type="transmembrane region" description="Helical" evidence="8">
    <location>
        <begin position="47"/>
        <end position="65"/>
    </location>
</feature>
<proteinExistence type="predicted"/>
<feature type="transmembrane region" description="Helical" evidence="8">
    <location>
        <begin position="168"/>
        <end position="189"/>
    </location>
</feature>
<dbReference type="InterPro" id="IPR013604">
    <property type="entry name" value="7TM_chemorcpt"/>
</dbReference>
<dbReference type="Pfam" id="PF08395">
    <property type="entry name" value="7tm_7"/>
    <property type="match status" value="1"/>
</dbReference>
<evidence type="ECO:0000256" key="6">
    <source>
        <dbReference type="ARBA" id="ARBA00023170"/>
    </source>
</evidence>
<name>A0A9P0GXD3_9CUCU</name>
<evidence type="ECO:0000256" key="3">
    <source>
        <dbReference type="ARBA" id="ARBA00022692"/>
    </source>
</evidence>
<dbReference type="GO" id="GO:0007635">
    <property type="term" value="P:chemosensory behavior"/>
    <property type="evidence" value="ECO:0007669"/>
    <property type="project" value="TreeGrafter"/>
</dbReference>
<dbReference type="AlphaFoldDB" id="A0A9P0GXD3"/>
<sequence>MVFNAINFLLIIKEKFDDIEKLLVPNKRITLRKCRKIYQEMLHVCRLFNKLFGGSLFLIFFYYGYNAILYTTTSYMKYKSGEINATIYTIYTVVFHGCGVFIPLVVTLFGHHANNQTKKLQKTCLLLQENVPLDSERYLELREFYDQIEHQQVKFTAARFFDLERSTVIGYSHVISTYFITFIQFLILLT</sequence>
<evidence type="ECO:0000256" key="1">
    <source>
        <dbReference type="ARBA" id="ARBA00004651"/>
    </source>
</evidence>
<dbReference type="GO" id="GO:0007165">
    <property type="term" value="P:signal transduction"/>
    <property type="evidence" value="ECO:0007669"/>
    <property type="project" value="UniProtKB-KW"/>
</dbReference>
<keyword evidence="2" id="KW-1003">Cell membrane</keyword>
<dbReference type="EMBL" id="CAKJTU040000026">
    <property type="protein sequence ID" value="CAH1183743.1"/>
    <property type="molecule type" value="Genomic_DNA"/>
</dbReference>
<dbReference type="GO" id="GO:0030424">
    <property type="term" value="C:axon"/>
    <property type="evidence" value="ECO:0007669"/>
    <property type="project" value="TreeGrafter"/>
</dbReference>
<dbReference type="PANTHER" id="PTHR21143">
    <property type="entry name" value="INVERTEBRATE GUSTATORY RECEPTOR"/>
    <property type="match status" value="1"/>
</dbReference>
<evidence type="ECO:0000313" key="10">
    <source>
        <dbReference type="Proteomes" id="UP001152799"/>
    </source>
</evidence>
<dbReference type="Proteomes" id="UP001152799">
    <property type="component" value="Unassembled WGS sequence"/>
</dbReference>
<comment type="caution">
    <text evidence="9">The sequence shown here is derived from an EMBL/GenBank/DDBJ whole genome shotgun (WGS) entry which is preliminary data.</text>
</comment>
<evidence type="ECO:0000256" key="4">
    <source>
        <dbReference type="ARBA" id="ARBA00022989"/>
    </source>
</evidence>
<comment type="subcellular location">
    <subcellularLocation>
        <location evidence="1">Cell membrane</location>
        <topology evidence="1">Multi-pass membrane protein</topology>
    </subcellularLocation>
</comment>
<keyword evidence="10" id="KW-1185">Reference proteome</keyword>
<dbReference type="GO" id="GO:0008049">
    <property type="term" value="P:male courtship behavior"/>
    <property type="evidence" value="ECO:0007669"/>
    <property type="project" value="TreeGrafter"/>
</dbReference>
<evidence type="ECO:0000256" key="7">
    <source>
        <dbReference type="ARBA" id="ARBA00023224"/>
    </source>
</evidence>
<dbReference type="GO" id="GO:0005886">
    <property type="term" value="C:plasma membrane"/>
    <property type="evidence" value="ECO:0007669"/>
    <property type="project" value="UniProtKB-SubCell"/>
</dbReference>
<gene>
    <name evidence="9" type="ORF">CEUTPL_LOCUS14628</name>
</gene>
<keyword evidence="5 8" id="KW-0472">Membrane</keyword>
<dbReference type="GO" id="GO:0043025">
    <property type="term" value="C:neuronal cell body"/>
    <property type="evidence" value="ECO:0007669"/>
    <property type="project" value="TreeGrafter"/>
</dbReference>
<keyword evidence="6" id="KW-0675">Receptor</keyword>
<keyword evidence="4 8" id="KW-1133">Transmembrane helix</keyword>
<dbReference type="OrthoDB" id="6774919at2759"/>
<protein>
    <recommendedName>
        <fullName evidence="11">Gustatory receptor</fullName>
    </recommendedName>
</protein>
<dbReference type="GO" id="GO:0030425">
    <property type="term" value="C:dendrite"/>
    <property type="evidence" value="ECO:0007669"/>
    <property type="project" value="TreeGrafter"/>
</dbReference>
<evidence type="ECO:0000256" key="5">
    <source>
        <dbReference type="ARBA" id="ARBA00023136"/>
    </source>
</evidence>